<dbReference type="PANTHER" id="PTHR39456:SF1">
    <property type="entry name" value="METAL-DEPENDENT HYDROLASE"/>
    <property type="match status" value="1"/>
</dbReference>
<dbReference type="PANTHER" id="PTHR39456">
    <property type="entry name" value="METAL-DEPENDENT HYDROLASE"/>
    <property type="match status" value="1"/>
</dbReference>
<proteinExistence type="predicted"/>
<comment type="caution">
    <text evidence="2">The sequence shown here is derived from an EMBL/GenBank/DDBJ whole genome shotgun (WGS) entry which is preliminary data.</text>
</comment>
<dbReference type="RefSeq" id="WP_267979167.1">
    <property type="nucleotide sequence ID" value="NZ_JAPQKF010000001.1"/>
</dbReference>
<sequence>MGILHKKWLKKNAYPVLLPTRRDIQFNLPADKIMNWHTDAGNIFTALLNTFSIVLPVGERFFIDAVRAHRDMITDPDLKKAVTAFIGQEAMHGREHEAYNAALFACSPIAPKFEQLVSDIFVLLKKYLPPHMWLSGTIALEHFTALLADSLLTEPRLFEGADPDFEAIWRWHALEETEHKAVAFDVWDTVKGRGLVAYGERSLGLVIATVLFWGLVIPTFLIMLKDERKLTDLKGWRKFYRYTFGDIGALRIQLINYIDYFRPNFHPWDHDNRRCLEQINNLYK</sequence>
<dbReference type="Proteomes" id="UP001168524">
    <property type="component" value="Unassembled WGS sequence"/>
</dbReference>
<dbReference type="GO" id="GO:0016787">
    <property type="term" value="F:hydrolase activity"/>
    <property type="evidence" value="ECO:0007669"/>
    <property type="project" value="UniProtKB-KW"/>
</dbReference>
<gene>
    <name evidence="2" type="ORF">QTA56_01400</name>
</gene>
<organism evidence="2 3">
    <name type="scientific">Acinetobacter thutiue</name>
    <dbReference type="NCBI Taxonomy" id="2998078"/>
    <lineage>
        <taxon>Bacteria</taxon>
        <taxon>Pseudomonadati</taxon>
        <taxon>Pseudomonadota</taxon>
        <taxon>Gammaproteobacteria</taxon>
        <taxon>Moraxellales</taxon>
        <taxon>Moraxellaceae</taxon>
        <taxon>Acinetobacter</taxon>
    </lineage>
</organism>
<name>A0ABT7WJN4_9GAMM</name>
<evidence type="ECO:0000313" key="3">
    <source>
        <dbReference type="Proteomes" id="UP001168524"/>
    </source>
</evidence>
<feature type="transmembrane region" description="Helical" evidence="1">
    <location>
        <begin position="203"/>
        <end position="224"/>
    </location>
</feature>
<dbReference type="Pfam" id="PF10118">
    <property type="entry name" value="Metal_hydrol"/>
    <property type="match status" value="1"/>
</dbReference>
<accession>A0ABT7WJN4</accession>
<keyword evidence="1" id="KW-0472">Membrane</keyword>
<dbReference type="EMBL" id="JAUDZE010000001">
    <property type="protein sequence ID" value="MDN0012890.1"/>
    <property type="molecule type" value="Genomic_DNA"/>
</dbReference>
<evidence type="ECO:0000256" key="1">
    <source>
        <dbReference type="SAM" id="Phobius"/>
    </source>
</evidence>
<evidence type="ECO:0000313" key="2">
    <source>
        <dbReference type="EMBL" id="MDN0012890.1"/>
    </source>
</evidence>
<reference evidence="2" key="1">
    <citation type="submission" date="2023-06" db="EMBL/GenBank/DDBJ databases">
        <title>Two novel species of Acinetobacter isolated from motorbike repairing workshop in Vietnam.</title>
        <authorList>
            <person name="Le N.T.T."/>
        </authorList>
    </citation>
    <scope>NUCLEOTIDE SEQUENCE</scope>
    <source>
        <strain evidence="2">VNH17</strain>
    </source>
</reference>
<keyword evidence="1" id="KW-1133">Transmembrane helix</keyword>
<keyword evidence="1" id="KW-0812">Transmembrane</keyword>
<keyword evidence="3" id="KW-1185">Reference proteome</keyword>
<keyword evidence="2" id="KW-0378">Hydrolase</keyword>
<protein>
    <submittedName>
        <fullName evidence="2">Metal-dependent hydrolase</fullName>
        <ecNumber evidence="2">3.-.-.-</ecNumber>
    </submittedName>
</protein>
<dbReference type="PIRSF" id="PIRSF007580">
    <property type="entry name" value="UCP07580"/>
    <property type="match status" value="1"/>
</dbReference>
<dbReference type="EC" id="3.-.-.-" evidence="2"/>
<dbReference type="InterPro" id="IPR016516">
    <property type="entry name" value="UCP07580"/>
</dbReference>